<dbReference type="AlphaFoldDB" id="A0A016S795"/>
<feature type="region of interest" description="Disordered" evidence="1">
    <location>
        <begin position="16"/>
        <end position="37"/>
    </location>
</feature>
<evidence type="ECO:0000256" key="1">
    <source>
        <dbReference type="SAM" id="MobiDB-lite"/>
    </source>
</evidence>
<keyword evidence="4" id="KW-1185">Reference proteome</keyword>
<dbReference type="Pfam" id="PF00078">
    <property type="entry name" value="RVT_1"/>
    <property type="match status" value="1"/>
</dbReference>
<dbReference type="Proteomes" id="UP000024635">
    <property type="component" value="Unassembled WGS sequence"/>
</dbReference>
<organism evidence="3 4">
    <name type="scientific">Ancylostoma ceylanicum</name>
    <dbReference type="NCBI Taxonomy" id="53326"/>
    <lineage>
        <taxon>Eukaryota</taxon>
        <taxon>Metazoa</taxon>
        <taxon>Ecdysozoa</taxon>
        <taxon>Nematoda</taxon>
        <taxon>Chromadorea</taxon>
        <taxon>Rhabditida</taxon>
        <taxon>Rhabditina</taxon>
        <taxon>Rhabditomorpha</taxon>
        <taxon>Strongyloidea</taxon>
        <taxon>Ancylostomatidae</taxon>
        <taxon>Ancylostomatinae</taxon>
        <taxon>Ancylostoma</taxon>
    </lineage>
</organism>
<proteinExistence type="predicted"/>
<protein>
    <recommendedName>
        <fullName evidence="2">Reverse transcriptase domain-containing protein</fullName>
    </recommendedName>
</protein>
<dbReference type="SUPFAM" id="SSF56672">
    <property type="entry name" value="DNA/RNA polymerases"/>
    <property type="match status" value="1"/>
</dbReference>
<evidence type="ECO:0000313" key="4">
    <source>
        <dbReference type="Proteomes" id="UP000024635"/>
    </source>
</evidence>
<dbReference type="InterPro" id="IPR036691">
    <property type="entry name" value="Endo/exonu/phosph_ase_sf"/>
</dbReference>
<reference evidence="4" key="1">
    <citation type="journal article" date="2015" name="Nat. Genet.">
        <title>The genome and transcriptome of the zoonotic hookworm Ancylostoma ceylanicum identify infection-specific gene families.</title>
        <authorList>
            <person name="Schwarz E.M."/>
            <person name="Hu Y."/>
            <person name="Antoshechkin I."/>
            <person name="Miller M.M."/>
            <person name="Sternberg P.W."/>
            <person name="Aroian R.V."/>
        </authorList>
    </citation>
    <scope>NUCLEOTIDE SEQUENCE</scope>
    <source>
        <strain evidence="4">HY135</strain>
    </source>
</reference>
<dbReference type="EMBL" id="JARK01001621">
    <property type="protein sequence ID" value="EYB86109.1"/>
    <property type="molecule type" value="Genomic_DNA"/>
</dbReference>
<dbReference type="SUPFAM" id="SSF56219">
    <property type="entry name" value="DNase I-like"/>
    <property type="match status" value="1"/>
</dbReference>
<evidence type="ECO:0000313" key="3">
    <source>
        <dbReference type="EMBL" id="EYB86109.1"/>
    </source>
</evidence>
<dbReference type="GO" id="GO:0003824">
    <property type="term" value="F:catalytic activity"/>
    <property type="evidence" value="ECO:0007669"/>
    <property type="project" value="InterPro"/>
</dbReference>
<accession>A0A016S795</accession>
<dbReference type="InterPro" id="IPR043502">
    <property type="entry name" value="DNA/RNA_pol_sf"/>
</dbReference>
<dbReference type="Pfam" id="PF03372">
    <property type="entry name" value="Exo_endo_phos"/>
    <property type="match status" value="1"/>
</dbReference>
<evidence type="ECO:0000259" key="2">
    <source>
        <dbReference type="PROSITE" id="PS50878"/>
    </source>
</evidence>
<feature type="compositionally biased region" description="Basic and acidic residues" evidence="1">
    <location>
        <begin position="17"/>
        <end position="33"/>
    </location>
</feature>
<dbReference type="CDD" id="cd01650">
    <property type="entry name" value="RT_nLTR_like"/>
    <property type="match status" value="1"/>
</dbReference>
<dbReference type="CDD" id="cd09076">
    <property type="entry name" value="L1-EN"/>
    <property type="match status" value="1"/>
</dbReference>
<dbReference type="InterPro" id="IPR005135">
    <property type="entry name" value="Endo/exonuclease/phosphatase"/>
</dbReference>
<dbReference type="PANTHER" id="PTHR47027:SF20">
    <property type="entry name" value="REVERSE TRANSCRIPTASE-LIKE PROTEIN WITH RNA-DIRECTED DNA POLYMERASE DOMAIN"/>
    <property type="match status" value="1"/>
</dbReference>
<feature type="domain" description="Reverse transcriptase" evidence="2">
    <location>
        <begin position="531"/>
        <end position="798"/>
    </location>
</feature>
<comment type="caution">
    <text evidence="3">The sequence shown here is derived from an EMBL/GenBank/DDBJ whole genome shotgun (WGS) entry which is preliminary data.</text>
</comment>
<dbReference type="STRING" id="53326.A0A016S795"/>
<dbReference type="Gene3D" id="3.30.70.270">
    <property type="match status" value="1"/>
</dbReference>
<dbReference type="InterPro" id="IPR000477">
    <property type="entry name" value="RT_dom"/>
</dbReference>
<sequence length="999" mass="115276">MESSTAPLHFVSYCKPSQERTHRDTSKRFDGKNQVRSPNRRRLRTRVTHLTMGTYNCRSICSEAQLSLLMKESERIKFDVIGLCETKRKKSLSCTWSNGTGVFLGSRKENSTSGGIGFIVAPGFLHKIEQVSFPSHRIGILNLRMNKNTKISLIQVYAPTADKDEIEHADFYDELRAVVRKCRSYYKVIAGDFNAYVGPRRKYDAFLGPHSDERWNETGERLASFCETAHFYHGNSRFQKPRERRWTHISPNGLFKHELDHFLCNHKIFTDVAVVPSFQTGSDHRLLRAKLHFDKTKATLERMAQKTPSPTILDVEAAQRLAESKDFGEMNDLDEDYEKLEAAIADIRKTCRKKKPNHVTSRISEETRQLLEKRRNLKRTVNNHLEMTLLNKLCRERVTKDHKEFTERRLRAAAESRASVKTTARSIAEYHQTIPCLKDSKGEKVTSRYGMETLIKEYYDELFRSSTPAAHIEIPLLERRYSILSFTSSEIRHAVDLMPNGRCGGEDKLVAEDIKACGHPLYVALARRFTRYVREARVPTSWQTSKTILLHKKGDKEDLNNYRPITLLPVLYKIFTRCLLARIRRTLEEAQPIEQAGFRGGYSTIDHIGTCTRVIEACAEHQVPLVMVFIDYCKAFDSVEHHAVWRSLLEQGIEQQYVDVLKNCYSSCTTMFRPFSRTITVPIRRGVRQGDPISPSLFSAVLESVIRKCSWDGQGININGRMLNHLRFADDIVVLTHTPQEAEQMIQQLNEEGKKAGLHLNIAKTKVMRNRFADPSPIRLGQAILENTDEYVYLGRLINMDNNLKPEIVRRKRAAWAAYNTIKPAVSQMKNSKLKAELFNTTVIPALCYGSETWALTKALEKQLKTTQLSIERHLVGFTLHRQRSQGLHNADIRRLSKVADALEYANKSKHRWAGHVMRRTDDRWSRAVIEWYPRGKERPLGRPPTRWSDSLSFRYNITDDRKKCLVHWSTRAQNRKDWKLCYDPQQGPPPRLKNGSTK</sequence>
<name>A0A016S795_9BILA</name>
<dbReference type="Gene3D" id="3.60.10.10">
    <property type="entry name" value="Endonuclease/exonuclease/phosphatase"/>
    <property type="match status" value="1"/>
</dbReference>
<dbReference type="PROSITE" id="PS50878">
    <property type="entry name" value="RT_POL"/>
    <property type="match status" value="1"/>
</dbReference>
<dbReference type="InterPro" id="IPR043128">
    <property type="entry name" value="Rev_trsase/Diguanyl_cyclase"/>
</dbReference>
<dbReference type="PANTHER" id="PTHR47027">
    <property type="entry name" value="REVERSE TRANSCRIPTASE DOMAIN-CONTAINING PROTEIN"/>
    <property type="match status" value="1"/>
</dbReference>
<dbReference type="OrthoDB" id="410104at2759"/>
<gene>
    <name evidence="3" type="primary">Acey_s0285.g1346</name>
    <name evidence="3" type="ORF">Y032_0285g1346</name>
</gene>